<dbReference type="RefSeq" id="XP_009547797.1">
    <property type="nucleotide sequence ID" value="XM_009549502.1"/>
</dbReference>
<evidence type="ECO:0000313" key="2">
    <source>
        <dbReference type="Proteomes" id="UP000030671"/>
    </source>
</evidence>
<organism evidence="1 2">
    <name type="scientific">Heterobasidion irregulare (strain TC 32-1)</name>
    <dbReference type="NCBI Taxonomy" id="747525"/>
    <lineage>
        <taxon>Eukaryota</taxon>
        <taxon>Fungi</taxon>
        <taxon>Dikarya</taxon>
        <taxon>Basidiomycota</taxon>
        <taxon>Agaricomycotina</taxon>
        <taxon>Agaricomycetes</taxon>
        <taxon>Russulales</taxon>
        <taxon>Bondarzewiaceae</taxon>
        <taxon>Heterobasidion</taxon>
        <taxon>Heterobasidion annosum species complex</taxon>
    </lineage>
</organism>
<reference evidence="1 2" key="1">
    <citation type="journal article" date="2012" name="New Phytol.">
        <title>Insight into trade-off between wood decay and parasitism from the genome of a fungal forest pathogen.</title>
        <authorList>
            <person name="Olson A."/>
            <person name="Aerts A."/>
            <person name="Asiegbu F."/>
            <person name="Belbahri L."/>
            <person name="Bouzid O."/>
            <person name="Broberg A."/>
            <person name="Canback B."/>
            <person name="Coutinho P.M."/>
            <person name="Cullen D."/>
            <person name="Dalman K."/>
            <person name="Deflorio G."/>
            <person name="van Diepen L.T."/>
            <person name="Dunand C."/>
            <person name="Duplessis S."/>
            <person name="Durling M."/>
            <person name="Gonthier P."/>
            <person name="Grimwood J."/>
            <person name="Fossdal C.G."/>
            <person name="Hansson D."/>
            <person name="Henrissat B."/>
            <person name="Hietala A."/>
            <person name="Himmelstrand K."/>
            <person name="Hoffmeister D."/>
            <person name="Hogberg N."/>
            <person name="James T.Y."/>
            <person name="Karlsson M."/>
            <person name="Kohler A."/>
            <person name="Kues U."/>
            <person name="Lee Y.H."/>
            <person name="Lin Y.C."/>
            <person name="Lind M."/>
            <person name="Lindquist E."/>
            <person name="Lombard V."/>
            <person name="Lucas S."/>
            <person name="Lunden K."/>
            <person name="Morin E."/>
            <person name="Murat C."/>
            <person name="Park J."/>
            <person name="Raffaello T."/>
            <person name="Rouze P."/>
            <person name="Salamov A."/>
            <person name="Schmutz J."/>
            <person name="Solheim H."/>
            <person name="Stahlberg J."/>
            <person name="Velez H."/>
            <person name="de Vries R.P."/>
            <person name="Wiebenga A."/>
            <person name="Woodward S."/>
            <person name="Yakovlev I."/>
            <person name="Garbelotto M."/>
            <person name="Martin F."/>
            <person name="Grigoriev I.V."/>
            <person name="Stenlid J."/>
        </authorList>
    </citation>
    <scope>NUCLEOTIDE SEQUENCE [LARGE SCALE GENOMIC DNA]</scope>
    <source>
        <strain evidence="1 2">TC 32-1</strain>
    </source>
</reference>
<keyword evidence="2" id="KW-1185">Reference proteome</keyword>
<evidence type="ECO:0000313" key="1">
    <source>
        <dbReference type="EMBL" id="ETW81126.1"/>
    </source>
</evidence>
<proteinExistence type="predicted"/>
<accession>W4K7S3</accession>
<dbReference type="GeneID" id="20676268"/>
<dbReference type="KEGG" id="hir:HETIRDRAFT_452543"/>
<dbReference type="EMBL" id="KI925459">
    <property type="protein sequence ID" value="ETW81126.1"/>
    <property type="molecule type" value="Genomic_DNA"/>
</dbReference>
<dbReference type="HOGENOM" id="CLU_2346960_0_0_1"/>
<protein>
    <submittedName>
        <fullName evidence="1">Uncharacterized protein</fullName>
    </submittedName>
</protein>
<dbReference type="AlphaFoldDB" id="W4K7S3"/>
<dbReference type="InParanoid" id="W4K7S3"/>
<name>W4K7S3_HETIT</name>
<dbReference type="Proteomes" id="UP000030671">
    <property type="component" value="Unassembled WGS sequence"/>
</dbReference>
<gene>
    <name evidence="1" type="ORF">HETIRDRAFT_452543</name>
</gene>
<sequence>MVATTVTSPDYVSFVENEVAIRNRIRVQGRHKHPSRPKKIIFCGLEYRYRNLVPAEYVLQCDVMPYVVLLANGKATRTAYIVLPEAKEPVMTFPLLY</sequence>